<feature type="chain" id="PRO_5020032836" evidence="17">
    <location>
        <begin position="35"/>
        <end position="2450"/>
    </location>
</feature>
<feature type="signal peptide" evidence="17">
    <location>
        <begin position="1"/>
        <end position="34"/>
    </location>
</feature>
<dbReference type="FunFam" id="3.40.630.10:FF:000218">
    <property type="entry name" value="Putative carboxypeptidase d"/>
    <property type="match status" value="1"/>
</dbReference>
<feature type="compositionally biased region" description="Acidic residues" evidence="16">
    <location>
        <begin position="1604"/>
        <end position="1614"/>
    </location>
</feature>
<dbReference type="InterPro" id="IPR000834">
    <property type="entry name" value="Peptidase_M14"/>
</dbReference>
<dbReference type="PROSITE" id="PS00133">
    <property type="entry name" value="CARBOXYPEPT_ZN_2"/>
    <property type="match status" value="2"/>
</dbReference>
<dbReference type="InterPro" id="IPR008969">
    <property type="entry name" value="CarboxyPept-like_regulatory"/>
</dbReference>
<dbReference type="EMBL" id="GHJT01005316">
    <property type="protein sequence ID" value="MOY39287.1"/>
    <property type="molecule type" value="Transcribed_RNA"/>
</dbReference>
<feature type="domain" description="Peptidase M14" evidence="20">
    <location>
        <begin position="46"/>
        <end position="353"/>
    </location>
</feature>
<comment type="similarity">
    <text evidence="3 15">Belongs to the peptidase M14 family.</text>
</comment>
<keyword evidence="17" id="KW-0732">Signal</keyword>
<feature type="compositionally biased region" description="Polar residues" evidence="16">
    <location>
        <begin position="247"/>
        <end position="261"/>
    </location>
</feature>
<dbReference type="GO" id="GO:0008270">
    <property type="term" value="F:zinc ion binding"/>
    <property type="evidence" value="ECO:0007669"/>
    <property type="project" value="InterPro"/>
</dbReference>
<feature type="active site" description="Proton donor/acceptor" evidence="15">
    <location>
        <position position="323"/>
    </location>
</feature>
<dbReference type="CDD" id="cd11308">
    <property type="entry name" value="Peptidase_M14NE-CP-C_like"/>
    <property type="match status" value="2"/>
</dbReference>
<keyword evidence="13" id="KW-0325">Glycoprotein</keyword>
<comment type="cofactor">
    <cofactor evidence="1">
        <name>Zn(2+)</name>
        <dbReference type="ChEBI" id="CHEBI:29105"/>
    </cofactor>
</comment>
<dbReference type="InterPro" id="IPR001005">
    <property type="entry name" value="SANT/Myb"/>
</dbReference>
<dbReference type="GO" id="GO:0005634">
    <property type="term" value="C:nucleus"/>
    <property type="evidence" value="ECO:0007669"/>
    <property type="project" value="UniProtKB-SubCell"/>
</dbReference>
<dbReference type="GO" id="GO:0004181">
    <property type="term" value="F:metallocarboxypeptidase activity"/>
    <property type="evidence" value="ECO:0007669"/>
    <property type="project" value="InterPro"/>
</dbReference>
<name>A0A4D5RTD0_IXOSC</name>
<evidence type="ECO:0000256" key="4">
    <source>
        <dbReference type="ARBA" id="ARBA00022645"/>
    </source>
</evidence>
<keyword evidence="4" id="KW-0121">Carboxypeptidase</keyword>
<dbReference type="VEuPathDB" id="VectorBase:ISCW012531"/>
<dbReference type="PROSITE" id="PS52035">
    <property type="entry name" value="PEPTIDASE_M14"/>
    <property type="match status" value="4"/>
</dbReference>
<dbReference type="VEuPathDB" id="VectorBase:ISCI004264"/>
<feature type="compositionally biased region" description="Low complexity" evidence="16">
    <location>
        <begin position="1615"/>
        <end position="1629"/>
    </location>
</feature>
<proteinExistence type="inferred from homology"/>
<dbReference type="Pfam" id="PF09316">
    <property type="entry name" value="Cmyb_C"/>
    <property type="match status" value="1"/>
</dbReference>
<feature type="region of interest" description="Disordered" evidence="16">
    <location>
        <begin position="1836"/>
        <end position="1871"/>
    </location>
</feature>
<feature type="domain" description="Myb-like" evidence="18">
    <location>
        <begin position="1716"/>
        <end position="1767"/>
    </location>
</feature>
<sequence>MAPSGAFDVYGRRPRCVVMCPLVIALVFFSVVCAADKDDGSFPVPKYLDHNATIEFMQELARKHSSLATVYSIGRSVENRELQVLKISTDTPHTRTIGKPVFRYTANVHGNEALGRQLLLFLMEYLLENYGTDPRVTRLINTTELHLCPSLNPDGFANSTEGDCSGSGLHTGRFNRHYVDINANFPDQYKDADLRALTAGREPETLAAMTWMVKEPFVLSASLHGGLLVAGYPYDGRPGGPFAVDSGTESSDLSRTENPTPDNDLFRHLARTYSTTHLTMFKSPQCDEDFTDGVVNGASWMPESGTMQDFNYVFTNCYEITLELSCCKYPQASELVKEWNMNKNALLTFMEQVHMGIKGVVKEFGSGRPVDKAAVWVEGIDHNVTTTDRGEFWRLLLPGEYSLRVSCPGYKEAVKRGIKVHSGRAVWVEVILEPVETGTEYPPQHVPVDADFELLGETVFKHHSFQELVEILENLTHKYPHLTRLFSIGKSIEHRELYVLEISDNPGVHEPGEPEFKYVGNIHGNEVVGREMLLLLARLLCEQYGRSKRLTSLVNNTRIFIMPSMNPDGYERAHVGDRSSTLGRFNAHDKDLNRDFPDQYQKGASDPQPETAAMMRFVLARPVVLSASLHGGALVANYPYDGNKEKVERIYSATPDDALFRHLALSYSKAHPSMSQGKPCPKGELDDEFKDGITNGAAWYNVYGGMQDYNYLHSNSYELTIEMGCFKYPPASQLEQFWKDHRVPLVVLMEKVHVGVKGFVRDEHDKPVTNATIHVLGIHHDVHSAKDGDFWRLLVPGSYSVQTYVDGFPSPERRVSVSEGHPTWVNFTVNREYARWSKEHDFLIGENGEAKYLDSDELTNLLMQLRDNHSDILEVKVSYGPPGETALQLIRITAKGNRMKPEVLLVGGLDGDRPVGREMLTRLARHLVTGYAKNDTSIRSLLEAVAVHIVPTVDEAGFRRSLPGVCEPQLGHGDPDLPDVEDRFGPEHDGKFAAVEAVKKTLSSYRYTTGLLFQSGGRGVRVPLNVSNSGLLDTLTLDRLVEGFRSQVGGDTCNATPGVLPGGSLLHYAYSRHGTLMASVDVDCCSFPSADKIPGLWMKSLHPLMKFLEAAKTNIFGSVTDEYGTKLTNATIGVHASKRPIDVTNGAFCLAVPPGKIVLTAVAPSFEMRVERLTVTEGRVASLALVLEPDTYKHAYHGYLQILQLLTDIAKKHPNTTHLYSLGRSAGGRELHALALGARPSVHRQGVPEVRLQGGLEGSQAATSELLVHLAHCLATRYRHNTLVTQIMSTTRIHIVPVVDPDGMANEPAMNCNATQALSDQGKDIYHAFRETSQRPEVLALERWARRYPFITSLTLLTGATAVANPQAGGKADSAVLDALAKAYVESNDDMLLGNFSCGGKQYNTSGGIVRGESNFTSMNGSLMEFSYKTAGTYELSAFISCCAAPDAATSSDLWVANKQSLLQFLIQSTRGLTGFVRTKSGDPIGSANITVDGQAMLKPTTHLGEFWLPLGEGVFTVVVTATDYFPMTKIVTVYSGRATNVEFRLQENILVAGLPKHVFVVLAGSLVLLAMVSALCIYSVVLSRRQPQRAGFLPVQSNGGTLFDDDEDDDDDTSSSSSSCSASASNDDSGWRGARGARLPHAGAPTTAATSSATRGSASGGPRKALNRGRWGKDEDDRLKRSVQLHGTQDWATVALCFPDRSDVQCQQRWHKVVNPDLVKGSWSKEEDEKVVQLVQKYGPKKWTLIAKHLKGRIGKQCRERWHNHLNPAIKKSAWTEHEERVIFDYHRLWGNQWAKIAKLLPGRTDNAIKNHWNSTLKKRLESEDGNFNEYVRKKAASKEAAPAAASSSSRGASEHRGKPQPPPIKSEPKTPIKQEFVMEFHEAPEYPPYVAIVPESVVTVTTEEEAPQMQLLWQQEEFRVALAPVSSADAAPRADCMPGAENRRRSGNRAEYIDINDILSPLNDINVEELESATTQSPDGLSASNGSFGRLTVLELTDGTRVVPHVTPIKFTALCKKEMTGSGDNEDLGKESGIASVAETPVVSSTSQCSNGSRLETPLILRRGKRRRRHSSQSHDGGYSHSEADSTTYEEGTLHEPVEIVSLELLQYSTLLPGRGTSAAPAAHPVKREHDEYVVGVMDSFPRHLRDEHDLFIGARGAPHNCGSATPRKSLPFSPSQFLNNPNIEQCAHGNRTSTPVRGIDHASQPPVLHNFVLQDSADESDAMRTPTPKRRGEEYSPRTPTPFKDALAELEKKGGPIRKAETPTLDDIRDLLGNVDGVVLSAEADYPVKKRANKENLSPSKRVRKALHQTWSTPGEIPVPGLTATGFAALDADPFMLPETPSKSLLGDSSVLFSPPSIIRETLPEEVTASPNDAFIAVVPSRHKPRGHHQHLFSSRMVSLHSLSEATPHRWHPKLDKFSALVCGKTRDQVELTQQARQWLKPRSLNL</sequence>
<evidence type="ECO:0000256" key="3">
    <source>
        <dbReference type="ARBA" id="ARBA00005988"/>
    </source>
</evidence>
<dbReference type="Pfam" id="PF13921">
    <property type="entry name" value="Myb_DNA-bind_6"/>
    <property type="match status" value="1"/>
</dbReference>
<evidence type="ECO:0000256" key="7">
    <source>
        <dbReference type="ARBA" id="ARBA00022737"/>
    </source>
</evidence>
<dbReference type="InterPro" id="IPR050753">
    <property type="entry name" value="Peptidase_M14_domain"/>
</dbReference>
<feature type="compositionally biased region" description="Low complexity" evidence="16">
    <location>
        <begin position="1643"/>
        <end position="1664"/>
    </location>
</feature>
<dbReference type="InterPro" id="IPR009057">
    <property type="entry name" value="Homeodomain-like_sf"/>
</dbReference>
<feature type="compositionally biased region" description="Low complexity" evidence="16">
    <location>
        <begin position="1840"/>
        <end position="1853"/>
    </location>
</feature>
<keyword evidence="10" id="KW-0805">Transcription regulation</keyword>
<accession>A0A4D5RTD0</accession>
<keyword evidence="8" id="KW-0378">Hydrolase</keyword>
<dbReference type="VEuPathDB" id="VectorBase:ISCI007964"/>
<dbReference type="VEuPathDB" id="VectorBase:ISCI012531"/>
<evidence type="ECO:0000256" key="16">
    <source>
        <dbReference type="SAM" id="MobiDB-lite"/>
    </source>
</evidence>
<keyword evidence="9" id="KW-0862">Zinc</keyword>
<keyword evidence="7" id="KW-0677">Repeat</keyword>
<comment type="caution">
    <text evidence="15">Lacks conserved residue(s) required for the propagation of feature annotation.</text>
</comment>
<evidence type="ECO:0000256" key="2">
    <source>
        <dbReference type="ARBA" id="ARBA00004123"/>
    </source>
</evidence>
<dbReference type="SMART" id="SM00631">
    <property type="entry name" value="Zn_pept"/>
    <property type="match status" value="2"/>
</dbReference>
<dbReference type="InterPro" id="IPR057247">
    <property type="entry name" value="CARBOXYPEPT_ZN_2"/>
</dbReference>
<feature type="region of interest" description="Disordered" evidence="16">
    <location>
        <begin position="241"/>
        <end position="261"/>
    </location>
</feature>
<dbReference type="Gene3D" id="2.60.40.1120">
    <property type="entry name" value="Carboxypeptidase-like, regulatory domain"/>
    <property type="match status" value="4"/>
</dbReference>
<evidence type="ECO:0000256" key="10">
    <source>
        <dbReference type="ARBA" id="ARBA00023015"/>
    </source>
</evidence>
<dbReference type="VEuPathDB" id="VectorBase:ISCP_011426"/>
<evidence type="ECO:0000256" key="12">
    <source>
        <dbReference type="ARBA" id="ARBA00023163"/>
    </source>
</evidence>
<feature type="region of interest" description="Disordered" evidence="16">
    <location>
        <begin position="1594"/>
        <end position="1676"/>
    </location>
</feature>
<dbReference type="OrthoDB" id="2143914at2759"/>
<feature type="domain" description="HTH myb-type" evidence="19">
    <location>
        <begin position="1664"/>
        <end position="1715"/>
    </location>
</feature>
<evidence type="ECO:0000259" key="20">
    <source>
        <dbReference type="PROSITE" id="PS52035"/>
    </source>
</evidence>
<dbReference type="FunFam" id="3.40.630.10:FF:000020">
    <property type="entry name" value="Carboxypeptidase D"/>
    <property type="match status" value="1"/>
</dbReference>
<dbReference type="Pfam" id="PF00249">
    <property type="entry name" value="Myb_DNA-binding"/>
    <property type="match status" value="1"/>
</dbReference>
<keyword evidence="12" id="KW-0804">Transcription</keyword>
<organism evidence="21">
    <name type="scientific">Ixodes scapularis</name>
    <name type="common">Black-legged tick</name>
    <name type="synonym">Deer tick</name>
    <dbReference type="NCBI Taxonomy" id="6945"/>
    <lineage>
        <taxon>Eukaryota</taxon>
        <taxon>Metazoa</taxon>
        <taxon>Ecdysozoa</taxon>
        <taxon>Arthropoda</taxon>
        <taxon>Chelicerata</taxon>
        <taxon>Arachnida</taxon>
        <taxon>Acari</taxon>
        <taxon>Parasitiformes</taxon>
        <taxon>Ixodida</taxon>
        <taxon>Ixodoidea</taxon>
        <taxon>Ixodidae</taxon>
        <taxon>Ixodinae</taxon>
        <taxon>Ixodes</taxon>
    </lineage>
</organism>
<feature type="domain" description="HTH myb-type" evidence="19">
    <location>
        <begin position="1772"/>
        <end position="1822"/>
    </location>
</feature>
<keyword evidence="5" id="KW-0645">Protease</keyword>
<evidence type="ECO:0000259" key="18">
    <source>
        <dbReference type="PROSITE" id="PS50090"/>
    </source>
</evidence>
<feature type="compositionally biased region" description="Basic residues" evidence="16">
    <location>
        <begin position="2064"/>
        <end position="2074"/>
    </location>
</feature>
<dbReference type="SUPFAM" id="SSF49464">
    <property type="entry name" value="Carboxypeptidase regulatory domain-like"/>
    <property type="match status" value="4"/>
</dbReference>
<dbReference type="InterPro" id="IPR015395">
    <property type="entry name" value="C-myb_C"/>
</dbReference>
<dbReference type="InterPro" id="IPR057246">
    <property type="entry name" value="CARBOXYPEPT_ZN_1"/>
</dbReference>
<dbReference type="FunFam" id="1.10.10.60:FF:000016">
    <property type="entry name" value="Transcriptional activator Myb isoform A"/>
    <property type="match status" value="1"/>
</dbReference>
<evidence type="ECO:0000256" key="13">
    <source>
        <dbReference type="ARBA" id="ARBA00023180"/>
    </source>
</evidence>
<keyword evidence="11" id="KW-0238">DNA-binding</keyword>
<dbReference type="PANTHER" id="PTHR11532:SF57">
    <property type="entry name" value="CARBOXYPEPTIDASE D, B"/>
    <property type="match status" value="1"/>
</dbReference>
<dbReference type="FunFam" id="1.10.10.60:FF:000010">
    <property type="entry name" value="Transcriptional activator Myb isoform A"/>
    <property type="match status" value="1"/>
</dbReference>
<dbReference type="PRINTS" id="PR00765">
    <property type="entry name" value="CRBOXYPTASEA"/>
</dbReference>
<feature type="domain" description="Peptidase M14" evidence="20">
    <location>
        <begin position="1195"/>
        <end position="1469"/>
    </location>
</feature>
<feature type="region of interest" description="Disordered" evidence="16">
    <location>
        <begin position="2218"/>
        <end position="2246"/>
    </location>
</feature>
<dbReference type="PROSITE" id="PS51294">
    <property type="entry name" value="HTH_MYB"/>
    <property type="match status" value="3"/>
</dbReference>
<dbReference type="CDD" id="cd00167">
    <property type="entry name" value="SANT"/>
    <property type="match status" value="3"/>
</dbReference>
<dbReference type="Gene3D" id="1.10.10.60">
    <property type="entry name" value="Homeodomain-like"/>
    <property type="match status" value="3"/>
</dbReference>
<dbReference type="SUPFAM" id="SSF53187">
    <property type="entry name" value="Zn-dependent exopeptidases"/>
    <property type="match status" value="4"/>
</dbReference>
<dbReference type="VEuPathDB" id="VectorBase:ISCP_025044"/>
<evidence type="ECO:0000256" key="5">
    <source>
        <dbReference type="ARBA" id="ARBA00022670"/>
    </source>
</evidence>
<dbReference type="PROSITE" id="PS00132">
    <property type="entry name" value="CARBOXYPEPT_ZN_1"/>
    <property type="match status" value="2"/>
</dbReference>
<evidence type="ECO:0000256" key="11">
    <source>
        <dbReference type="ARBA" id="ARBA00023125"/>
    </source>
</evidence>
<dbReference type="PROSITE" id="PS50090">
    <property type="entry name" value="MYB_LIKE"/>
    <property type="match status" value="3"/>
</dbReference>
<feature type="domain" description="Peptidase M14" evidence="20">
    <location>
        <begin position="851"/>
        <end position="1111"/>
    </location>
</feature>
<evidence type="ECO:0000256" key="15">
    <source>
        <dbReference type="PROSITE-ProRule" id="PRU01379"/>
    </source>
</evidence>
<dbReference type="Pfam" id="PF13620">
    <property type="entry name" value="CarboxypepD_reg"/>
    <property type="match status" value="3"/>
</dbReference>
<dbReference type="PANTHER" id="PTHR11532">
    <property type="entry name" value="PROTEASE M14 CARBOXYPEPTIDASE"/>
    <property type="match status" value="1"/>
</dbReference>
<dbReference type="Pfam" id="PF00246">
    <property type="entry name" value="Peptidase_M14"/>
    <property type="match status" value="4"/>
</dbReference>
<keyword evidence="6" id="KW-0479">Metal-binding</keyword>
<protein>
    <submittedName>
        <fullName evidence="21">Putative transcription factor myb</fullName>
    </submittedName>
</protein>
<feature type="region of interest" description="Disordered" evidence="16">
    <location>
        <begin position="2043"/>
        <end position="2093"/>
    </location>
</feature>
<evidence type="ECO:0000259" key="19">
    <source>
        <dbReference type="PROSITE" id="PS51294"/>
    </source>
</evidence>
<dbReference type="CDD" id="cd03868">
    <property type="entry name" value="M14_CPD_I"/>
    <property type="match status" value="1"/>
</dbReference>
<evidence type="ECO:0000256" key="1">
    <source>
        <dbReference type="ARBA" id="ARBA00001947"/>
    </source>
</evidence>
<dbReference type="InterPro" id="IPR017930">
    <property type="entry name" value="Myb_dom"/>
</dbReference>
<evidence type="ECO:0000256" key="8">
    <source>
        <dbReference type="ARBA" id="ARBA00022801"/>
    </source>
</evidence>
<feature type="active site" description="Proton donor/acceptor" evidence="15">
    <location>
        <position position="722"/>
    </location>
</feature>
<feature type="domain" description="Peptidase M14" evidence="20">
    <location>
        <begin position="461"/>
        <end position="752"/>
    </location>
</feature>
<feature type="compositionally biased region" description="Polar residues" evidence="16">
    <location>
        <begin position="2044"/>
        <end position="2056"/>
    </location>
</feature>
<dbReference type="VEuPathDB" id="VectorBase:ISCW004264"/>
<evidence type="ECO:0000256" key="14">
    <source>
        <dbReference type="ARBA" id="ARBA00023242"/>
    </source>
</evidence>
<reference evidence="21" key="1">
    <citation type="submission" date="2019-04" db="EMBL/GenBank/DDBJ databases">
        <title>An insight into the mialome of Ixodes scapularis.</title>
        <authorList>
            <person name="Ribeiro J.M."/>
            <person name="Mather T.N."/>
            <person name="Karim S."/>
        </authorList>
    </citation>
    <scope>NUCLEOTIDE SEQUENCE</scope>
</reference>
<comment type="subcellular location">
    <subcellularLocation>
        <location evidence="2">Nucleus</location>
    </subcellularLocation>
</comment>
<evidence type="ECO:0000256" key="6">
    <source>
        <dbReference type="ARBA" id="ARBA00022723"/>
    </source>
</evidence>
<dbReference type="SUPFAM" id="SSF46689">
    <property type="entry name" value="Homeodomain-like"/>
    <property type="match status" value="2"/>
</dbReference>
<feature type="domain" description="HTH myb-type" evidence="19">
    <location>
        <begin position="1716"/>
        <end position="1771"/>
    </location>
</feature>
<dbReference type="GO" id="GO:0003677">
    <property type="term" value="F:DNA binding"/>
    <property type="evidence" value="ECO:0007669"/>
    <property type="project" value="UniProtKB-KW"/>
</dbReference>
<feature type="domain" description="Myb-like" evidence="18">
    <location>
        <begin position="1768"/>
        <end position="1818"/>
    </location>
</feature>
<dbReference type="Gene3D" id="3.40.630.10">
    <property type="entry name" value="Zn peptidases"/>
    <property type="match status" value="4"/>
</dbReference>
<feature type="domain" description="Myb-like" evidence="18">
    <location>
        <begin position="1664"/>
        <end position="1715"/>
    </location>
</feature>
<dbReference type="SMART" id="SM00717">
    <property type="entry name" value="SANT"/>
    <property type="match status" value="3"/>
</dbReference>
<dbReference type="GO" id="GO:0006508">
    <property type="term" value="P:proteolysis"/>
    <property type="evidence" value="ECO:0007669"/>
    <property type="project" value="UniProtKB-KW"/>
</dbReference>
<dbReference type="CDD" id="cd03858">
    <property type="entry name" value="M14_CP_N-E_like"/>
    <property type="match status" value="1"/>
</dbReference>
<dbReference type="VEuPathDB" id="VectorBase:ISCW007964"/>
<evidence type="ECO:0000313" key="21">
    <source>
        <dbReference type="EMBL" id="MOY39287.1"/>
    </source>
</evidence>
<evidence type="ECO:0000256" key="9">
    <source>
        <dbReference type="ARBA" id="ARBA00022833"/>
    </source>
</evidence>
<evidence type="ECO:0000256" key="17">
    <source>
        <dbReference type="SAM" id="SignalP"/>
    </source>
</evidence>
<keyword evidence="14" id="KW-0539">Nucleus</keyword>